<evidence type="ECO:0000256" key="2">
    <source>
        <dbReference type="ARBA" id="ARBA00004370"/>
    </source>
</evidence>
<dbReference type="InterPro" id="IPR000700">
    <property type="entry name" value="PAS-assoc_C"/>
</dbReference>
<dbReference type="PROSITE" id="PS50113">
    <property type="entry name" value="PAC"/>
    <property type="match status" value="1"/>
</dbReference>
<evidence type="ECO:0000259" key="11">
    <source>
        <dbReference type="PROSITE" id="PS50109"/>
    </source>
</evidence>
<keyword evidence="9 10" id="KW-0472">Membrane</keyword>
<evidence type="ECO:0000256" key="6">
    <source>
        <dbReference type="ARBA" id="ARBA00022692"/>
    </source>
</evidence>
<feature type="transmembrane region" description="Helical" evidence="10">
    <location>
        <begin position="325"/>
        <end position="343"/>
    </location>
</feature>
<keyword evidence="5" id="KW-0808">Transferase</keyword>
<evidence type="ECO:0000259" key="13">
    <source>
        <dbReference type="PROSITE" id="PS50113"/>
    </source>
</evidence>
<dbReference type="SMART" id="SM01079">
    <property type="entry name" value="CHASE"/>
    <property type="match status" value="1"/>
</dbReference>
<dbReference type="SUPFAM" id="SSF55874">
    <property type="entry name" value="ATPase domain of HSP90 chaperone/DNA topoisomerase II/histidine kinase"/>
    <property type="match status" value="1"/>
</dbReference>
<dbReference type="Gene3D" id="3.30.565.10">
    <property type="entry name" value="Histidine kinase-like ATPase, C-terminal domain"/>
    <property type="match status" value="1"/>
</dbReference>
<dbReference type="Gene3D" id="3.30.450.20">
    <property type="entry name" value="PAS domain"/>
    <property type="match status" value="1"/>
</dbReference>
<dbReference type="InterPro" id="IPR042240">
    <property type="entry name" value="CHASE_sf"/>
</dbReference>
<dbReference type="SUPFAM" id="SSF47384">
    <property type="entry name" value="Homodimeric domain of signal transducing histidine kinase"/>
    <property type="match status" value="1"/>
</dbReference>
<dbReference type="InterPro" id="IPR035965">
    <property type="entry name" value="PAS-like_dom_sf"/>
</dbReference>
<dbReference type="Pfam" id="PF03924">
    <property type="entry name" value="CHASE"/>
    <property type="match status" value="1"/>
</dbReference>
<feature type="domain" description="CHASE" evidence="14">
    <location>
        <begin position="149"/>
        <end position="255"/>
    </location>
</feature>
<reference evidence="15" key="2">
    <citation type="submission" date="2020-09" db="EMBL/GenBank/DDBJ databases">
        <authorList>
            <person name="Sun Q."/>
            <person name="Kim S."/>
        </authorList>
    </citation>
    <scope>NUCLEOTIDE SEQUENCE</scope>
    <source>
        <strain evidence="15">KCTC 23077</strain>
    </source>
</reference>
<dbReference type="Proteomes" id="UP000646426">
    <property type="component" value="Unassembled WGS sequence"/>
</dbReference>
<dbReference type="PROSITE" id="PS50839">
    <property type="entry name" value="CHASE"/>
    <property type="match status" value="1"/>
</dbReference>
<dbReference type="CDD" id="cd00082">
    <property type="entry name" value="HisKA"/>
    <property type="match status" value="1"/>
</dbReference>
<dbReference type="FunFam" id="3.30.565.10:FF:000006">
    <property type="entry name" value="Sensor histidine kinase WalK"/>
    <property type="match status" value="1"/>
</dbReference>
<keyword evidence="4" id="KW-0597">Phosphoprotein</keyword>
<evidence type="ECO:0000259" key="12">
    <source>
        <dbReference type="PROSITE" id="PS50112"/>
    </source>
</evidence>
<evidence type="ECO:0000256" key="5">
    <source>
        <dbReference type="ARBA" id="ARBA00022679"/>
    </source>
</evidence>
<comment type="catalytic activity">
    <reaction evidence="1">
        <text>ATP + protein L-histidine = ADP + protein N-phospho-L-histidine.</text>
        <dbReference type="EC" id="2.7.13.3"/>
    </reaction>
</comment>
<evidence type="ECO:0000259" key="14">
    <source>
        <dbReference type="PROSITE" id="PS50839"/>
    </source>
</evidence>
<dbReference type="Pfam" id="PF00512">
    <property type="entry name" value="HisKA"/>
    <property type="match status" value="1"/>
</dbReference>
<accession>A0A918W5W5</accession>
<dbReference type="InterPro" id="IPR050351">
    <property type="entry name" value="BphY/WalK/GraS-like"/>
</dbReference>
<keyword evidence="16" id="KW-1185">Reference proteome</keyword>
<dbReference type="GO" id="GO:0005886">
    <property type="term" value="C:plasma membrane"/>
    <property type="evidence" value="ECO:0007669"/>
    <property type="project" value="UniProtKB-ARBA"/>
</dbReference>
<dbReference type="InterPro" id="IPR004358">
    <property type="entry name" value="Sig_transdc_His_kin-like_C"/>
</dbReference>
<dbReference type="PANTHER" id="PTHR42878:SF15">
    <property type="entry name" value="BACTERIOPHYTOCHROME"/>
    <property type="match status" value="1"/>
</dbReference>
<dbReference type="Gene3D" id="1.10.287.130">
    <property type="match status" value="1"/>
</dbReference>
<evidence type="ECO:0000256" key="3">
    <source>
        <dbReference type="ARBA" id="ARBA00012438"/>
    </source>
</evidence>
<dbReference type="GO" id="GO:0000156">
    <property type="term" value="F:phosphorelay response regulator activity"/>
    <property type="evidence" value="ECO:0007669"/>
    <property type="project" value="TreeGrafter"/>
</dbReference>
<comment type="caution">
    <text evidence="15">The sequence shown here is derived from an EMBL/GenBank/DDBJ whole genome shotgun (WGS) entry which is preliminary data.</text>
</comment>
<sequence length="733" mass="81104">MDASPDIPQDRGPRFAGWLHGGHLLAFAVFAGALLLVLATWHTVRQREVRAAEARFVAMTGEVTDLLVQRLVEYELVARGGAALFASVSRPTPQQWASYVEGMDLEARFPAMLGLGFAAYVDGGRIAAFQLDRRDAGDGYFEVYPRGKRDTYAPVLFLEPRTPANMRAVGFDMHSEPTRQAALQSALETGAARLTGPVRLLQDGTARTTGLLLYLPVFRSGEAPSDAAARRMLMQGWVYVPFRVRPFVTAALGNIHPEARFRVYDVTGGQAVLLFTNASAPAEGQEPAFRYERTLQQYGRDWRIQFESPPVEVAAPRLPALRNSLLLGILASMLLYGIAWSLAQTEARARTIARRLTEDYRRSEQRFRGAMQYSAIGMALLDSHGAIVEANPAMGGIVGRDPKALQGLTLRSLFCDGEDDAVRVPTPAPDEAGTRRATRRIQHDDGPPRYVHLTYAAVPGNIGQDVAELVQLEDITERMRAEARVHALNRTLEARVALRTRELSQANQELESFAYSVSHDLRAPLRAIDGFSRILAERHGAVLDDSGRDYLTRVRRAAGRMGELIDAMLKMSRLTRGDMRLEVVDLSRLAAEIADDLRAEDAERPVEFVIQPGLTTTGDATLLRNLLSNLLANAWKFTREREPARIEFGRFEDSGEYFVQDNGAGFDQAYVDKLFRPFQRLHSQEAYAGHGIGLATVKRIVERHGGAIRAEGAEGEGALFRFTLRAEAHGEGR</sequence>
<dbReference type="EC" id="2.7.13.3" evidence="3"/>
<evidence type="ECO:0000256" key="10">
    <source>
        <dbReference type="SAM" id="Phobius"/>
    </source>
</evidence>
<dbReference type="NCBIfam" id="TIGR00229">
    <property type="entry name" value="sensory_box"/>
    <property type="match status" value="1"/>
</dbReference>
<feature type="domain" description="PAS" evidence="12">
    <location>
        <begin position="363"/>
        <end position="407"/>
    </location>
</feature>
<dbReference type="SUPFAM" id="SSF55785">
    <property type="entry name" value="PYP-like sensor domain (PAS domain)"/>
    <property type="match status" value="1"/>
</dbReference>
<dbReference type="FunFam" id="1.10.287.130:FF:000070">
    <property type="entry name" value="Histidine kinase sensor protein"/>
    <property type="match status" value="1"/>
</dbReference>
<dbReference type="InterPro" id="IPR005467">
    <property type="entry name" value="His_kinase_dom"/>
</dbReference>
<name>A0A918W5W5_9GAMM</name>
<dbReference type="InterPro" id="IPR003661">
    <property type="entry name" value="HisK_dim/P_dom"/>
</dbReference>
<dbReference type="InterPro" id="IPR006189">
    <property type="entry name" value="CHASE_dom"/>
</dbReference>
<evidence type="ECO:0000313" key="16">
    <source>
        <dbReference type="Proteomes" id="UP000646426"/>
    </source>
</evidence>
<evidence type="ECO:0000256" key="4">
    <source>
        <dbReference type="ARBA" id="ARBA00022553"/>
    </source>
</evidence>
<dbReference type="Pfam" id="PF02518">
    <property type="entry name" value="HATPase_c"/>
    <property type="match status" value="1"/>
</dbReference>
<feature type="domain" description="Histidine kinase" evidence="11">
    <location>
        <begin position="516"/>
        <end position="728"/>
    </location>
</feature>
<dbReference type="Gene3D" id="3.30.450.350">
    <property type="entry name" value="CHASE domain"/>
    <property type="match status" value="1"/>
</dbReference>
<feature type="transmembrane region" description="Helical" evidence="10">
    <location>
        <begin position="20"/>
        <end position="41"/>
    </location>
</feature>
<dbReference type="InterPro" id="IPR036890">
    <property type="entry name" value="HATPase_C_sf"/>
</dbReference>
<keyword evidence="7" id="KW-0418">Kinase</keyword>
<organism evidence="15 16">
    <name type="scientific">Cognatilysobacter bugurensis</name>
    <dbReference type="NCBI Taxonomy" id="543356"/>
    <lineage>
        <taxon>Bacteria</taxon>
        <taxon>Pseudomonadati</taxon>
        <taxon>Pseudomonadota</taxon>
        <taxon>Gammaproteobacteria</taxon>
        <taxon>Lysobacterales</taxon>
        <taxon>Lysobacteraceae</taxon>
        <taxon>Cognatilysobacter</taxon>
    </lineage>
</organism>
<dbReference type="InterPro" id="IPR036097">
    <property type="entry name" value="HisK_dim/P_sf"/>
</dbReference>
<gene>
    <name evidence="15" type="ORF">GCM10007067_05480</name>
</gene>
<dbReference type="SMART" id="SM00388">
    <property type="entry name" value="HisKA"/>
    <property type="match status" value="1"/>
</dbReference>
<feature type="domain" description="PAC" evidence="13">
    <location>
        <begin position="435"/>
        <end position="487"/>
    </location>
</feature>
<dbReference type="GO" id="GO:0030295">
    <property type="term" value="F:protein kinase activator activity"/>
    <property type="evidence" value="ECO:0007669"/>
    <property type="project" value="TreeGrafter"/>
</dbReference>
<dbReference type="InterPro" id="IPR000014">
    <property type="entry name" value="PAS"/>
</dbReference>
<dbReference type="GO" id="GO:0000155">
    <property type="term" value="F:phosphorelay sensor kinase activity"/>
    <property type="evidence" value="ECO:0007669"/>
    <property type="project" value="InterPro"/>
</dbReference>
<dbReference type="PRINTS" id="PR00344">
    <property type="entry name" value="BCTRLSENSOR"/>
</dbReference>
<dbReference type="PANTHER" id="PTHR42878">
    <property type="entry name" value="TWO-COMPONENT HISTIDINE KINASE"/>
    <property type="match status" value="1"/>
</dbReference>
<keyword evidence="8 10" id="KW-1133">Transmembrane helix</keyword>
<proteinExistence type="predicted"/>
<evidence type="ECO:0000313" key="15">
    <source>
        <dbReference type="EMBL" id="GHA71941.1"/>
    </source>
</evidence>
<dbReference type="PROSITE" id="PS50112">
    <property type="entry name" value="PAS"/>
    <property type="match status" value="1"/>
</dbReference>
<dbReference type="GO" id="GO:0007234">
    <property type="term" value="P:osmosensory signaling via phosphorelay pathway"/>
    <property type="evidence" value="ECO:0007669"/>
    <property type="project" value="TreeGrafter"/>
</dbReference>
<reference evidence="15" key="1">
    <citation type="journal article" date="2014" name="Int. J. Syst. Evol. Microbiol.">
        <title>Complete genome sequence of Corynebacterium casei LMG S-19264T (=DSM 44701T), isolated from a smear-ripened cheese.</title>
        <authorList>
            <consortium name="US DOE Joint Genome Institute (JGI-PGF)"/>
            <person name="Walter F."/>
            <person name="Albersmeier A."/>
            <person name="Kalinowski J."/>
            <person name="Ruckert C."/>
        </authorList>
    </citation>
    <scope>NUCLEOTIDE SEQUENCE</scope>
    <source>
        <strain evidence="15">KCTC 23077</strain>
    </source>
</reference>
<comment type="subcellular location">
    <subcellularLocation>
        <location evidence="2">Membrane</location>
    </subcellularLocation>
</comment>
<dbReference type="AlphaFoldDB" id="A0A918W5W5"/>
<protein>
    <recommendedName>
        <fullName evidence="3">histidine kinase</fullName>
        <ecNumber evidence="3">2.7.13.3</ecNumber>
    </recommendedName>
</protein>
<evidence type="ECO:0000256" key="9">
    <source>
        <dbReference type="ARBA" id="ARBA00023136"/>
    </source>
</evidence>
<dbReference type="SMART" id="SM00387">
    <property type="entry name" value="HATPase_c"/>
    <property type="match status" value="1"/>
</dbReference>
<dbReference type="SMART" id="SM00091">
    <property type="entry name" value="PAS"/>
    <property type="match status" value="1"/>
</dbReference>
<keyword evidence="6 10" id="KW-0812">Transmembrane</keyword>
<evidence type="ECO:0000256" key="8">
    <source>
        <dbReference type="ARBA" id="ARBA00022989"/>
    </source>
</evidence>
<dbReference type="PROSITE" id="PS50109">
    <property type="entry name" value="HIS_KIN"/>
    <property type="match status" value="1"/>
</dbReference>
<dbReference type="RefSeq" id="WP_189453078.1">
    <property type="nucleotide sequence ID" value="NZ_BMYD01000001.1"/>
</dbReference>
<dbReference type="CDD" id="cd00130">
    <property type="entry name" value="PAS"/>
    <property type="match status" value="1"/>
</dbReference>
<dbReference type="Pfam" id="PF08448">
    <property type="entry name" value="PAS_4"/>
    <property type="match status" value="1"/>
</dbReference>
<dbReference type="EMBL" id="BMYD01000001">
    <property type="protein sequence ID" value="GHA71941.1"/>
    <property type="molecule type" value="Genomic_DNA"/>
</dbReference>
<evidence type="ECO:0000256" key="7">
    <source>
        <dbReference type="ARBA" id="ARBA00022777"/>
    </source>
</evidence>
<evidence type="ECO:0000256" key="1">
    <source>
        <dbReference type="ARBA" id="ARBA00000085"/>
    </source>
</evidence>
<dbReference type="InterPro" id="IPR003594">
    <property type="entry name" value="HATPase_dom"/>
</dbReference>
<dbReference type="InterPro" id="IPR013656">
    <property type="entry name" value="PAS_4"/>
</dbReference>